<keyword evidence="3" id="KW-0560">Oxidoreductase</keyword>
<evidence type="ECO:0000256" key="1">
    <source>
        <dbReference type="ARBA" id="ARBA00006484"/>
    </source>
</evidence>
<dbReference type="Gene3D" id="3.40.50.720">
    <property type="entry name" value="NAD(P)-binding Rossmann-like Domain"/>
    <property type="match status" value="1"/>
</dbReference>
<proteinExistence type="inferred from homology"/>
<dbReference type="RefSeq" id="XP_056047845.1">
    <property type="nucleotide sequence ID" value="XM_056186496.1"/>
</dbReference>
<protein>
    <submittedName>
        <fullName evidence="4">NAD(P)-binding protein</fullName>
    </submittedName>
</protein>
<dbReference type="GO" id="GO:0005737">
    <property type="term" value="C:cytoplasm"/>
    <property type="evidence" value="ECO:0007669"/>
    <property type="project" value="TreeGrafter"/>
</dbReference>
<dbReference type="PANTHER" id="PTHR43544:SF7">
    <property type="entry name" value="NADB-LER2"/>
    <property type="match status" value="1"/>
</dbReference>
<dbReference type="EMBL" id="JARPMG010000001">
    <property type="protein sequence ID" value="KAJ8104395.1"/>
    <property type="molecule type" value="Genomic_DNA"/>
</dbReference>
<dbReference type="GeneID" id="80881662"/>
<keyword evidence="2" id="KW-0521">NADP</keyword>
<dbReference type="PRINTS" id="PR00081">
    <property type="entry name" value="GDHRDH"/>
</dbReference>
<sequence>MADSTVVLITGVSKGIGRTLVETYLLRPNHIVIGSVRDKTAPYAQELETLPAAEGSRLLLIKIESTSFTDPAEAIKDLEAAGIEHIDVAIANAGGARETAFIPMDVVGVDDVTDVFNVNTLGPLVLYQAVRPLLQKSKAPKWVSVTSAAGSIGNLEAFQAHVVPAYGIAKAGLNWMTVAAHSANKWLIAIALHPGLVQTDPGNKAAKAMGLEQAPVTKQQSIDAIIALVDNATREKTSGKFYNVVDGTEIPW</sequence>
<dbReference type="InterPro" id="IPR002347">
    <property type="entry name" value="SDR_fam"/>
</dbReference>
<gene>
    <name evidence="4" type="ORF">POJ06DRAFT_244399</name>
</gene>
<dbReference type="InterPro" id="IPR036291">
    <property type="entry name" value="NAD(P)-bd_dom_sf"/>
</dbReference>
<evidence type="ECO:0000256" key="3">
    <source>
        <dbReference type="ARBA" id="ARBA00023002"/>
    </source>
</evidence>
<evidence type="ECO:0000313" key="4">
    <source>
        <dbReference type="EMBL" id="KAJ8104395.1"/>
    </source>
</evidence>
<accession>A0AAD7VX19</accession>
<evidence type="ECO:0000313" key="5">
    <source>
        <dbReference type="Proteomes" id="UP001217417"/>
    </source>
</evidence>
<dbReference type="GO" id="GO:0016491">
    <property type="term" value="F:oxidoreductase activity"/>
    <property type="evidence" value="ECO:0007669"/>
    <property type="project" value="UniProtKB-KW"/>
</dbReference>
<comment type="similarity">
    <text evidence="1">Belongs to the short-chain dehydrogenases/reductases (SDR) family.</text>
</comment>
<evidence type="ECO:0000256" key="2">
    <source>
        <dbReference type="ARBA" id="ARBA00022857"/>
    </source>
</evidence>
<dbReference type="Proteomes" id="UP001217417">
    <property type="component" value="Unassembled WGS sequence"/>
</dbReference>
<name>A0AAD7VX19_9ASCO</name>
<dbReference type="AlphaFoldDB" id="A0AAD7VX19"/>
<dbReference type="Pfam" id="PF00106">
    <property type="entry name" value="adh_short"/>
    <property type="match status" value="1"/>
</dbReference>
<dbReference type="InterPro" id="IPR051468">
    <property type="entry name" value="Fungal_SecMetab_SDRs"/>
</dbReference>
<organism evidence="4 5">
    <name type="scientific">Lipomyces tetrasporus</name>
    <dbReference type="NCBI Taxonomy" id="54092"/>
    <lineage>
        <taxon>Eukaryota</taxon>
        <taxon>Fungi</taxon>
        <taxon>Dikarya</taxon>
        <taxon>Ascomycota</taxon>
        <taxon>Saccharomycotina</taxon>
        <taxon>Lipomycetes</taxon>
        <taxon>Lipomycetales</taxon>
        <taxon>Lipomycetaceae</taxon>
        <taxon>Lipomyces</taxon>
    </lineage>
</organism>
<reference evidence="4" key="1">
    <citation type="submission" date="2023-03" db="EMBL/GenBank/DDBJ databases">
        <title>Near-Complete genome sequence of Lipomyces tetrasporous NRRL Y-64009, an oleaginous yeast capable of growing on lignocellulosic hydrolysates.</title>
        <authorList>
            <consortium name="Lawrence Berkeley National Laboratory"/>
            <person name="Jagtap S.S."/>
            <person name="Liu J.-J."/>
            <person name="Walukiewicz H.E."/>
            <person name="Pangilinan J."/>
            <person name="Lipzen A."/>
            <person name="Ahrendt S."/>
            <person name="Koriabine M."/>
            <person name="Cobaugh K."/>
            <person name="Salamov A."/>
            <person name="Yoshinaga Y."/>
            <person name="Ng V."/>
            <person name="Daum C."/>
            <person name="Grigoriev I.V."/>
            <person name="Slininger P.J."/>
            <person name="Dien B.S."/>
            <person name="Jin Y.-S."/>
            <person name="Rao C.V."/>
        </authorList>
    </citation>
    <scope>NUCLEOTIDE SEQUENCE</scope>
    <source>
        <strain evidence="4">NRRL Y-64009</strain>
    </source>
</reference>
<keyword evidence="5" id="KW-1185">Reference proteome</keyword>
<dbReference type="PANTHER" id="PTHR43544">
    <property type="entry name" value="SHORT-CHAIN DEHYDROGENASE/REDUCTASE"/>
    <property type="match status" value="1"/>
</dbReference>
<comment type="caution">
    <text evidence="4">The sequence shown here is derived from an EMBL/GenBank/DDBJ whole genome shotgun (WGS) entry which is preliminary data.</text>
</comment>
<dbReference type="SUPFAM" id="SSF51735">
    <property type="entry name" value="NAD(P)-binding Rossmann-fold domains"/>
    <property type="match status" value="1"/>
</dbReference>